<dbReference type="InterPro" id="IPR045620">
    <property type="entry name" value="DUF6442"/>
</dbReference>
<gene>
    <name evidence="2" type="ORF">RF007C_10235</name>
</gene>
<dbReference type="AlphaFoldDB" id="W7UXD9"/>
<dbReference type="RefSeq" id="WP_037299688.1">
    <property type="nucleotide sequence ID" value="NZ_ATAX01000026.1"/>
</dbReference>
<keyword evidence="3" id="KW-1185">Reference proteome</keyword>
<feature type="transmembrane region" description="Helical" evidence="1">
    <location>
        <begin position="54"/>
        <end position="71"/>
    </location>
</feature>
<feature type="transmembrane region" description="Helical" evidence="1">
    <location>
        <begin position="31"/>
        <end position="48"/>
    </location>
</feature>
<sequence>MNKEDILAKSRQENKNRDVAEISQTKDASRFAIILSLVFYCIYSMLALFADKPFNSGVSAIETCVIFAVYLHKSIKTRKNEHILCAVLMGAAFLMFSFVAIIELFQ</sequence>
<dbReference type="OrthoDB" id="2627786at2"/>
<keyword evidence="1" id="KW-1133">Transmembrane helix</keyword>
<keyword evidence="1" id="KW-0472">Membrane</keyword>
<keyword evidence="1" id="KW-0812">Transmembrane</keyword>
<feature type="transmembrane region" description="Helical" evidence="1">
    <location>
        <begin position="83"/>
        <end position="105"/>
    </location>
</feature>
<comment type="caution">
    <text evidence="2">The sequence shown here is derived from an EMBL/GenBank/DDBJ whole genome shotgun (WGS) entry which is preliminary data.</text>
</comment>
<organism evidence="2 3">
    <name type="scientific">Ruminococcus flavefaciens 007c</name>
    <dbReference type="NCBI Taxonomy" id="1341157"/>
    <lineage>
        <taxon>Bacteria</taxon>
        <taxon>Bacillati</taxon>
        <taxon>Bacillota</taxon>
        <taxon>Clostridia</taxon>
        <taxon>Eubacteriales</taxon>
        <taxon>Oscillospiraceae</taxon>
        <taxon>Ruminococcus</taxon>
    </lineage>
</organism>
<accession>W7UXD9</accession>
<proteinExistence type="predicted"/>
<dbReference type="PATRIC" id="fig|1341157.4.peg.2118"/>
<dbReference type="Proteomes" id="UP000019365">
    <property type="component" value="Unassembled WGS sequence"/>
</dbReference>
<dbReference type="EMBL" id="ATAX01000026">
    <property type="protein sequence ID" value="EWM53340.1"/>
    <property type="molecule type" value="Genomic_DNA"/>
</dbReference>
<evidence type="ECO:0000256" key="1">
    <source>
        <dbReference type="SAM" id="Phobius"/>
    </source>
</evidence>
<protein>
    <submittedName>
        <fullName evidence="2">Uncharacterized protein</fullName>
    </submittedName>
</protein>
<evidence type="ECO:0000313" key="2">
    <source>
        <dbReference type="EMBL" id="EWM53340.1"/>
    </source>
</evidence>
<dbReference type="Pfam" id="PF20040">
    <property type="entry name" value="DUF6442"/>
    <property type="match status" value="1"/>
</dbReference>
<reference evidence="2 3" key="1">
    <citation type="journal article" date="2014" name="PLoS ONE">
        <title>Rumen cellulosomics: divergent fiber-degrading strategies revealed by comparative genome-wide analysis of six ruminococcal strains.</title>
        <authorList>
            <person name="Dassa B."/>
            <person name="Borovok I."/>
            <person name="Ruimy-Israeli V."/>
            <person name="Lamed R."/>
            <person name="Flint H.J."/>
            <person name="Duncan S.H."/>
            <person name="Henrissat B."/>
            <person name="Coutinho P."/>
            <person name="Morrison M."/>
            <person name="Mosoni P."/>
            <person name="Yeoman C.J."/>
            <person name="White B.A."/>
            <person name="Bayer E.A."/>
        </authorList>
    </citation>
    <scope>NUCLEOTIDE SEQUENCE [LARGE SCALE GENOMIC DNA]</scope>
    <source>
        <strain evidence="2 3">007c</strain>
    </source>
</reference>
<evidence type="ECO:0000313" key="3">
    <source>
        <dbReference type="Proteomes" id="UP000019365"/>
    </source>
</evidence>
<name>W7UXD9_RUMFL</name>